<evidence type="ECO:0000256" key="2">
    <source>
        <dbReference type="SAM" id="Phobius"/>
    </source>
</evidence>
<evidence type="ECO:0000313" key="3">
    <source>
        <dbReference type="EMBL" id="PON33029.1"/>
    </source>
</evidence>
<keyword evidence="2" id="KW-0472">Membrane</keyword>
<dbReference type="AlphaFoldDB" id="A0A2P5A925"/>
<evidence type="ECO:0000256" key="1">
    <source>
        <dbReference type="SAM" id="MobiDB-lite"/>
    </source>
</evidence>
<keyword evidence="4" id="KW-1185">Reference proteome</keyword>
<keyword evidence="2" id="KW-0812">Transmembrane</keyword>
<organism evidence="3 4">
    <name type="scientific">Parasponia andersonii</name>
    <name type="common">Sponia andersonii</name>
    <dbReference type="NCBI Taxonomy" id="3476"/>
    <lineage>
        <taxon>Eukaryota</taxon>
        <taxon>Viridiplantae</taxon>
        <taxon>Streptophyta</taxon>
        <taxon>Embryophyta</taxon>
        <taxon>Tracheophyta</taxon>
        <taxon>Spermatophyta</taxon>
        <taxon>Magnoliopsida</taxon>
        <taxon>eudicotyledons</taxon>
        <taxon>Gunneridae</taxon>
        <taxon>Pentapetalae</taxon>
        <taxon>rosids</taxon>
        <taxon>fabids</taxon>
        <taxon>Rosales</taxon>
        <taxon>Cannabaceae</taxon>
        <taxon>Parasponia</taxon>
    </lineage>
</organism>
<keyword evidence="2" id="KW-1133">Transmembrane helix</keyword>
<dbReference type="EMBL" id="JXTB01000761">
    <property type="protein sequence ID" value="PON33029.1"/>
    <property type="molecule type" value="Genomic_DNA"/>
</dbReference>
<feature type="transmembrane region" description="Helical" evidence="2">
    <location>
        <begin position="22"/>
        <end position="53"/>
    </location>
</feature>
<feature type="region of interest" description="Disordered" evidence="1">
    <location>
        <begin position="127"/>
        <end position="153"/>
    </location>
</feature>
<sequence>MLAAAAAASSSSSWLRSRRIRYLFLFLCSPILLPFLCATFPLLCAAELCLRLCRRRRRRDQRKIADDSEDDDRLRRCEEGCCYGGRAGLAGEGEEVGLLQRYLEDQLVLVGSMYDCGEDVDGDGEIEEGFDSGLLPSRGNDDGDSRITTPLLN</sequence>
<proteinExistence type="predicted"/>
<gene>
    <name evidence="3" type="ORF">PanWU01x14_356060</name>
</gene>
<reference evidence="4" key="1">
    <citation type="submission" date="2016-06" db="EMBL/GenBank/DDBJ databases">
        <title>Parallel loss of symbiosis genes in relatives of nitrogen-fixing non-legume Parasponia.</title>
        <authorList>
            <person name="Van Velzen R."/>
            <person name="Holmer R."/>
            <person name="Bu F."/>
            <person name="Rutten L."/>
            <person name="Van Zeijl A."/>
            <person name="Liu W."/>
            <person name="Santuari L."/>
            <person name="Cao Q."/>
            <person name="Sharma T."/>
            <person name="Shen D."/>
            <person name="Roswanjaya Y."/>
            <person name="Wardhani T."/>
            <person name="Kalhor M.S."/>
            <person name="Jansen J."/>
            <person name="Van den Hoogen J."/>
            <person name="Gungor B."/>
            <person name="Hartog M."/>
            <person name="Hontelez J."/>
            <person name="Verver J."/>
            <person name="Yang W.-C."/>
            <person name="Schijlen E."/>
            <person name="Repin R."/>
            <person name="Schilthuizen M."/>
            <person name="Schranz E."/>
            <person name="Heidstra R."/>
            <person name="Miyata K."/>
            <person name="Fedorova E."/>
            <person name="Kohlen W."/>
            <person name="Bisseling T."/>
            <person name="Smit S."/>
            <person name="Geurts R."/>
        </authorList>
    </citation>
    <scope>NUCLEOTIDE SEQUENCE [LARGE SCALE GENOMIC DNA]</scope>
    <source>
        <strain evidence="4">cv. WU1-14</strain>
    </source>
</reference>
<dbReference type="Proteomes" id="UP000237105">
    <property type="component" value="Unassembled WGS sequence"/>
</dbReference>
<comment type="caution">
    <text evidence="3">The sequence shown here is derived from an EMBL/GenBank/DDBJ whole genome shotgun (WGS) entry which is preliminary data.</text>
</comment>
<name>A0A2P5A925_PARAD</name>
<dbReference type="PANTHER" id="PTHR36322:SF3">
    <property type="entry name" value="TRANSMEMBRANE PROTEIN"/>
    <property type="match status" value="1"/>
</dbReference>
<accession>A0A2P5A925</accession>
<evidence type="ECO:0008006" key="5">
    <source>
        <dbReference type="Google" id="ProtNLM"/>
    </source>
</evidence>
<protein>
    <recommendedName>
        <fullName evidence="5">Transmembrane protein</fullName>
    </recommendedName>
</protein>
<dbReference type="PANTHER" id="PTHR36322">
    <property type="entry name" value="TRANSMEMBRANE PROTEIN"/>
    <property type="match status" value="1"/>
</dbReference>
<evidence type="ECO:0000313" key="4">
    <source>
        <dbReference type="Proteomes" id="UP000237105"/>
    </source>
</evidence>